<dbReference type="EMBL" id="CP000247">
    <property type="protein sequence ID" value="ABG72506.1"/>
    <property type="molecule type" value="Genomic_DNA"/>
</dbReference>
<evidence type="ECO:0000313" key="3">
    <source>
        <dbReference type="Proteomes" id="UP000009182"/>
    </source>
</evidence>
<dbReference type="RefSeq" id="WP_000204612.1">
    <property type="nucleotide sequence ID" value="NC_008253.1"/>
</dbReference>
<dbReference type="Pfam" id="PF19192">
    <property type="entry name" value="Response_reg_2"/>
    <property type="match status" value="1"/>
</dbReference>
<dbReference type="Proteomes" id="UP000009182">
    <property type="component" value="Chromosome"/>
</dbReference>
<accession>A0A454AAT7</accession>
<name>A0A454AAT7_ECOL5</name>
<protein>
    <recommendedName>
        <fullName evidence="1">Response receiver domain-containing protein</fullName>
    </recommendedName>
</protein>
<feature type="domain" description="Response receiver" evidence="1">
    <location>
        <begin position="18"/>
        <end position="198"/>
    </location>
</feature>
<evidence type="ECO:0000313" key="2">
    <source>
        <dbReference type="EMBL" id="ABG72506.1"/>
    </source>
</evidence>
<dbReference type="KEGG" id="ecp:ECP_4570"/>
<reference evidence="2 3" key="1">
    <citation type="journal article" date="2006" name="Mol. Microbiol.">
        <title>Role of pathogenicity island-associated integrases in the genome plasticity of uropathogenic Escherichia coli strain 536.</title>
        <authorList>
            <person name="Hochhut B."/>
            <person name="Wilde C."/>
            <person name="Balling G."/>
            <person name="Middendorf B."/>
            <person name="Dobrindt U."/>
            <person name="Brzuszkiewicz E."/>
            <person name="Gottschalk G."/>
            <person name="Carniel E."/>
            <person name="Hacker J."/>
        </authorList>
    </citation>
    <scope>NUCLEOTIDE SEQUENCE [LARGE SCALE GENOMIC DNA]</scope>
    <source>
        <strain evidence="3">536 / UPEC</strain>
    </source>
</reference>
<sequence>MTSSTDFHKLSEDCVRRFLHSVVAVDDNMSFGAGSDTFPTDEDINALVDPDDDPTPIITASASPRIESTKSKAKVKNHPFDYQALAEAFAKDGIACCGLLAKSFNVEERDIITASSHKADITILDWDMQSDSGQFAIEIIKSIIVSDINSGGRLRLLSIYTGEHVTAVITKLNNELKKTYRSVIKNDDSIFIEDNYALEQWCIVVISKDVYEKDLPNVLIKKFTNLTAGLLSNAALSCISEIREKTHGILTKYNNKLDTAYVSHILNLIKSKESRAYAYENAHDYAVDLISEEIRSILQISENLKKSLSKNSLSHWPIFHYAKNGCKNFLLTGKKQKDLSVEHLRNILSADSLEEIQHAIEHASLGKKEYLSQDGEEDKKLMQLCSLEITRRSLRYHSHIDNVSLKQGTLLLDAYNFVYLCIQPLCDSVRLHEKADFLFLRGTLDDNNYNLLIEDEYGGFYKIKMPAKASNIISFSFGVENGNGVIIGKKNNLVNTDYISFVPLLVEKISTPKVLKWIGEIKTTYAQKITTDIVANLSRIGLDQHEWLRIKSKDI</sequence>
<evidence type="ECO:0000259" key="1">
    <source>
        <dbReference type="Pfam" id="PF19192"/>
    </source>
</evidence>
<proteinExistence type="predicted"/>
<dbReference type="AlphaFoldDB" id="A0A454AAT7"/>
<dbReference type="InterPro" id="IPR043834">
    <property type="entry name" value="REC"/>
</dbReference>
<organism evidence="2 3">
    <name type="scientific">Escherichia coli O6:K15:H31 (strain 536 / UPEC)</name>
    <dbReference type="NCBI Taxonomy" id="362663"/>
    <lineage>
        <taxon>Bacteria</taxon>
        <taxon>Pseudomonadati</taxon>
        <taxon>Pseudomonadota</taxon>
        <taxon>Gammaproteobacteria</taxon>
        <taxon>Enterobacterales</taxon>
        <taxon>Enterobacteriaceae</taxon>
        <taxon>Escherichia</taxon>
    </lineage>
</organism>
<gene>
    <name evidence="2" type="ordered locus">ECP_4570</name>
</gene>